<dbReference type="Proteomes" id="UP001521222">
    <property type="component" value="Unassembled WGS sequence"/>
</dbReference>
<dbReference type="CDD" id="cd03109">
    <property type="entry name" value="DTBS"/>
    <property type="match status" value="1"/>
</dbReference>
<reference evidence="3 4" key="1">
    <citation type="submission" date="2024-02" db="EMBL/GenBank/DDBJ databases">
        <title>De novo assembly and annotation of 12 fungi associated with fruit tree decline syndrome in Ontario, Canada.</title>
        <authorList>
            <person name="Sulman M."/>
            <person name="Ellouze W."/>
            <person name="Ilyukhin E."/>
        </authorList>
    </citation>
    <scope>NUCLEOTIDE SEQUENCE [LARGE SCALE GENOMIC DNA]</scope>
    <source>
        <strain evidence="3 4">M97-236</strain>
    </source>
</reference>
<accession>A0ABR3RNB4</accession>
<keyword evidence="4" id="KW-1185">Reference proteome</keyword>
<organism evidence="3 4">
    <name type="scientific">Nothophoma quercina</name>
    <dbReference type="NCBI Taxonomy" id="749835"/>
    <lineage>
        <taxon>Eukaryota</taxon>
        <taxon>Fungi</taxon>
        <taxon>Dikarya</taxon>
        <taxon>Ascomycota</taxon>
        <taxon>Pezizomycotina</taxon>
        <taxon>Dothideomycetes</taxon>
        <taxon>Pleosporomycetidae</taxon>
        <taxon>Pleosporales</taxon>
        <taxon>Pleosporineae</taxon>
        <taxon>Didymellaceae</taxon>
        <taxon>Nothophoma</taxon>
    </lineage>
</organism>
<dbReference type="EMBL" id="JAKIXB020000009">
    <property type="protein sequence ID" value="KAL1605594.1"/>
    <property type="molecule type" value="Genomic_DNA"/>
</dbReference>
<proteinExistence type="predicted"/>
<evidence type="ECO:0000313" key="4">
    <source>
        <dbReference type="Proteomes" id="UP001521222"/>
    </source>
</evidence>
<dbReference type="Gene3D" id="3.40.50.300">
    <property type="entry name" value="P-loop containing nucleotide triphosphate hydrolases"/>
    <property type="match status" value="1"/>
</dbReference>
<evidence type="ECO:0000313" key="3">
    <source>
        <dbReference type="EMBL" id="KAL1605594.1"/>
    </source>
</evidence>
<dbReference type="PANTHER" id="PTHR42684:SF3">
    <property type="entry name" value="ADENOSYLMETHIONINE-8-AMINO-7-OXONONANOATE AMINOTRANSFERASE"/>
    <property type="match status" value="1"/>
</dbReference>
<sequence length="236" mass="26681">MKTAGGVLSPGPSGTPQAEIYRSLRLPAILVGDHKLGGIASTISAAESLIMRGYDINAVVCFDDKSKYQNGEYLTGYFDKLGIPVYSIPWIPADLEGKDEREERALMKEYYMSVCGHREVHNVANRIIDEHKKRLENIDSMASRTYDKIWHPFQQHKHVEKPDDVLVFDSAYGDYFQVKRTARNNSNENNENPIPMLYPAFDGSASWWTQGENDPVNPSHNTDYSRFGTWQSSLGS</sequence>
<dbReference type="Gene3D" id="3.90.1150.10">
    <property type="entry name" value="Aspartate Aminotransferase, domain 1"/>
    <property type="match status" value="1"/>
</dbReference>
<name>A0ABR3RNB4_9PLEO</name>
<dbReference type="InterPro" id="IPR015422">
    <property type="entry name" value="PyrdxlP-dep_Trfase_small"/>
</dbReference>
<keyword evidence="2" id="KW-0808">Transferase</keyword>
<keyword evidence="1" id="KW-0032">Aminotransferase</keyword>
<dbReference type="SUPFAM" id="SSF52540">
    <property type="entry name" value="P-loop containing nucleoside triphosphate hydrolases"/>
    <property type="match status" value="1"/>
</dbReference>
<comment type="caution">
    <text evidence="3">The sequence shown here is derived from an EMBL/GenBank/DDBJ whole genome shotgun (WGS) entry which is preliminary data.</text>
</comment>
<protein>
    <submittedName>
        <fullName evidence="3">Uncharacterized protein</fullName>
    </submittedName>
</protein>
<evidence type="ECO:0000256" key="1">
    <source>
        <dbReference type="ARBA" id="ARBA00022576"/>
    </source>
</evidence>
<dbReference type="InterPro" id="IPR027417">
    <property type="entry name" value="P-loop_NTPase"/>
</dbReference>
<gene>
    <name evidence="3" type="ORF">SLS59_003396</name>
</gene>
<dbReference type="PANTHER" id="PTHR42684">
    <property type="entry name" value="ADENOSYLMETHIONINE-8-AMINO-7-OXONONANOATE AMINOTRANSFERASE"/>
    <property type="match status" value="1"/>
</dbReference>
<evidence type="ECO:0000256" key="2">
    <source>
        <dbReference type="ARBA" id="ARBA00022679"/>
    </source>
</evidence>